<gene>
    <name evidence="8" type="ORF">J2Z53_000603</name>
</gene>
<feature type="domain" description="ABC-2 type transporter transmembrane" evidence="7">
    <location>
        <begin position="561"/>
        <end position="670"/>
    </location>
</feature>
<protein>
    <submittedName>
        <fullName evidence="8">Membrane protein</fullName>
    </submittedName>
</protein>
<dbReference type="InterPro" id="IPR017500">
    <property type="entry name" value="Phage_infect_YhgE_N"/>
</dbReference>
<dbReference type="PANTHER" id="PTHR43077">
    <property type="entry name" value="TRANSPORT PERMEASE YVFS-RELATED"/>
    <property type="match status" value="1"/>
</dbReference>
<evidence type="ECO:0000256" key="3">
    <source>
        <dbReference type="ARBA" id="ARBA00022989"/>
    </source>
</evidence>
<feature type="transmembrane region" description="Helical" evidence="6">
    <location>
        <begin position="594"/>
        <end position="618"/>
    </location>
</feature>
<dbReference type="Proteomes" id="UP000783390">
    <property type="component" value="Unassembled WGS sequence"/>
</dbReference>
<feature type="coiled-coil region" evidence="5">
    <location>
        <begin position="190"/>
        <end position="217"/>
    </location>
</feature>
<keyword evidence="9" id="KW-1185">Reference proteome</keyword>
<evidence type="ECO:0000313" key="9">
    <source>
        <dbReference type="Proteomes" id="UP000783390"/>
    </source>
</evidence>
<feature type="transmembrane region" description="Helical" evidence="6">
    <location>
        <begin position="525"/>
        <end position="544"/>
    </location>
</feature>
<dbReference type="NCBIfam" id="TIGR03062">
    <property type="entry name" value="pip_yhgE_Cterm"/>
    <property type="match status" value="1"/>
</dbReference>
<evidence type="ECO:0000313" key="8">
    <source>
        <dbReference type="EMBL" id="MBP1889024.1"/>
    </source>
</evidence>
<feature type="transmembrane region" description="Helical" evidence="6">
    <location>
        <begin position="680"/>
        <end position="699"/>
    </location>
</feature>
<accession>A0ABS4EYG7</accession>
<dbReference type="EMBL" id="JAGGJZ010000001">
    <property type="protein sequence ID" value="MBP1889024.1"/>
    <property type="molecule type" value="Genomic_DNA"/>
</dbReference>
<name>A0ABS4EYG7_9CLOT</name>
<sequence length="719" mass="79475">MRKIFKVFKRDLKNIIRNPAAIIIVLGLFCIPSLYAWVNIKACWNPYVNTGEIPVAVVNDDTGASIKGQSINVGNEIVEQLKKNKSIGWKFVGNWQGNYGLNEGDYYALIEIPPTFSSDLASLLTKNPNKPDIIYKANEKVNAIATKITEVAKNKLTQEIRSNFINAVNKEAFKYLNQFGGDVKKNKPQILELKSTLDQTQDNLNKIENQLNASSGNINNIQKYLNEAKGELPTVTNSINSLQGMVQGNRDLITNTQMSVQDLSNSMKNDLLQVQMINDKYNEFLNKLRDINNNPDSNKDLNNIIDKMQSSIDVLNNIIEADKNSLKKINRLFEKDSIEKEIANLSELQAILFKNKATLNELKNVVNSGKDKAAINKVIDKLMSLSSNISSSLSASSSSFYNSTLPALNSIGSSLVQGINSTNNVLEGSKVIIPQLNALANFGIASGDVASSQISNVNLKINEFKGKLTGIENDTKDITENSLNDAINMMEKNPETMASFMSSPINVKNVEVYDAGIFGVALTPFYTVLGIWVGILLMSALLTTECEDFEDGEKISVMQKHFGKMLLFLTIGIIQTIIVLLGDIYILGVKPKNTMVFFGMGLLSCVVFTFIIFTLVSLFGNVGKAIAVVIMVFQIAGAGGIYPIQTNPKIFEVLQPLWPFTYAIDGFREGIAGPIWSSTIHNVEMLCLFGAIFFILGALKKHIYKVTIFMEHKFKEAGL</sequence>
<evidence type="ECO:0000256" key="4">
    <source>
        <dbReference type="ARBA" id="ARBA00023136"/>
    </source>
</evidence>
<comment type="subcellular location">
    <subcellularLocation>
        <location evidence="1">Membrane</location>
        <topology evidence="1">Multi-pass membrane protein</topology>
    </subcellularLocation>
</comment>
<evidence type="ECO:0000256" key="6">
    <source>
        <dbReference type="SAM" id="Phobius"/>
    </source>
</evidence>
<keyword evidence="3 6" id="KW-1133">Transmembrane helix</keyword>
<feature type="transmembrane region" description="Helical" evidence="6">
    <location>
        <begin position="565"/>
        <end position="588"/>
    </location>
</feature>
<dbReference type="NCBIfam" id="TIGR03061">
    <property type="entry name" value="pip_yhgE_Nterm"/>
    <property type="match status" value="1"/>
</dbReference>
<dbReference type="Pfam" id="PF01061">
    <property type="entry name" value="ABC2_membrane"/>
    <property type="match status" value="1"/>
</dbReference>
<evidence type="ECO:0000259" key="7">
    <source>
        <dbReference type="Pfam" id="PF01061"/>
    </source>
</evidence>
<comment type="caution">
    <text evidence="8">The sequence shown here is derived from an EMBL/GenBank/DDBJ whole genome shotgun (WGS) entry which is preliminary data.</text>
</comment>
<keyword evidence="5" id="KW-0175">Coiled coil</keyword>
<feature type="transmembrane region" description="Helical" evidence="6">
    <location>
        <begin position="20"/>
        <end position="38"/>
    </location>
</feature>
<dbReference type="InterPro" id="IPR017501">
    <property type="entry name" value="Phage_infect_YhgE_C"/>
</dbReference>
<keyword evidence="2 6" id="KW-0812">Transmembrane</keyword>
<reference evidence="8 9" key="1">
    <citation type="submission" date="2021-03" db="EMBL/GenBank/DDBJ databases">
        <title>Genomic Encyclopedia of Type Strains, Phase IV (KMG-IV): sequencing the most valuable type-strain genomes for metagenomic binning, comparative biology and taxonomic classification.</title>
        <authorList>
            <person name="Goeker M."/>
        </authorList>
    </citation>
    <scope>NUCLEOTIDE SEQUENCE [LARGE SCALE GENOMIC DNA]</scope>
    <source>
        <strain evidence="8 9">DSM 3984</strain>
    </source>
</reference>
<organism evidence="8 9">
    <name type="scientific">Clostridium moniliforme</name>
    <dbReference type="NCBI Taxonomy" id="39489"/>
    <lineage>
        <taxon>Bacteria</taxon>
        <taxon>Bacillati</taxon>
        <taxon>Bacillota</taxon>
        <taxon>Clostridia</taxon>
        <taxon>Eubacteriales</taxon>
        <taxon>Clostridiaceae</taxon>
        <taxon>Clostridium</taxon>
    </lineage>
</organism>
<evidence type="ECO:0000256" key="2">
    <source>
        <dbReference type="ARBA" id="ARBA00022692"/>
    </source>
</evidence>
<keyword evidence="4 6" id="KW-0472">Membrane</keyword>
<feature type="transmembrane region" description="Helical" evidence="6">
    <location>
        <begin position="625"/>
        <end position="644"/>
    </location>
</feature>
<dbReference type="Gene3D" id="1.10.287.1490">
    <property type="match status" value="1"/>
</dbReference>
<dbReference type="InterPro" id="IPR013525">
    <property type="entry name" value="ABC2_TM"/>
</dbReference>
<dbReference type="InterPro" id="IPR051328">
    <property type="entry name" value="T7SS_ABC-Transporter"/>
</dbReference>
<proteinExistence type="predicted"/>
<dbReference type="PANTHER" id="PTHR43077:SF10">
    <property type="entry name" value="TRANSPORT PERMEASE PROTEIN"/>
    <property type="match status" value="1"/>
</dbReference>
<evidence type="ECO:0000256" key="5">
    <source>
        <dbReference type="SAM" id="Coils"/>
    </source>
</evidence>
<evidence type="ECO:0000256" key="1">
    <source>
        <dbReference type="ARBA" id="ARBA00004141"/>
    </source>
</evidence>
<dbReference type="RefSeq" id="WP_209795734.1">
    <property type="nucleotide sequence ID" value="NZ_JAGGJZ010000001.1"/>
</dbReference>